<comment type="caution">
    <text evidence="3">The sequence shown here is derived from an EMBL/GenBank/DDBJ whole genome shotgun (WGS) entry which is preliminary data.</text>
</comment>
<dbReference type="EMBL" id="BBYR01000023">
    <property type="protein sequence ID" value="GAP35456.1"/>
    <property type="molecule type" value="Genomic_DNA"/>
</dbReference>
<feature type="compositionally biased region" description="Low complexity" evidence="1">
    <location>
        <begin position="40"/>
        <end position="66"/>
    </location>
</feature>
<accession>A0A0K8NYJ7</accession>
<feature type="chain" id="PRO_5005513501" evidence="2">
    <location>
        <begin position="36"/>
        <end position="165"/>
    </location>
</feature>
<feature type="signal peptide" evidence="2">
    <location>
        <begin position="1"/>
        <end position="35"/>
    </location>
</feature>
<proteinExistence type="predicted"/>
<feature type="region of interest" description="Disordered" evidence="1">
    <location>
        <begin position="40"/>
        <end position="71"/>
    </location>
</feature>
<sequence length="165" mass="16705">MTLPSSLSPSPRGPRLHAGALLAAALMALAGAAQASSTAASSASDSIGTSVGSLSGSVEQSSKGSSRATGVAEGEYRVIQVAEAAEGPVRVTLQPLARDAAPDAGLVLLLPRAVAQREGLVAGETVSARHQPYGVAFARGEPRQPFFLLLADAWLPELRTTPLAP</sequence>
<name>A0A0K8NYJ7_PISS1</name>
<protein>
    <submittedName>
        <fullName evidence="3">Hypothetical signal peptide protein</fullName>
    </submittedName>
</protein>
<dbReference type="RefSeq" id="WP_054019507.1">
    <property type="nucleotide sequence ID" value="NZ_BBYR01000023.1"/>
</dbReference>
<organism evidence="3 4">
    <name type="scientific">Piscinibacter sakaiensis</name>
    <name type="common">Ideonella sakaiensis</name>
    <dbReference type="NCBI Taxonomy" id="1547922"/>
    <lineage>
        <taxon>Bacteria</taxon>
        <taxon>Pseudomonadati</taxon>
        <taxon>Pseudomonadota</taxon>
        <taxon>Betaproteobacteria</taxon>
        <taxon>Burkholderiales</taxon>
        <taxon>Sphaerotilaceae</taxon>
        <taxon>Piscinibacter</taxon>
    </lineage>
</organism>
<evidence type="ECO:0000313" key="3">
    <source>
        <dbReference type="EMBL" id="GAP35456.1"/>
    </source>
</evidence>
<dbReference type="OrthoDB" id="8592283at2"/>
<reference evidence="3 4" key="2">
    <citation type="journal article" date="2016" name="Science">
        <title>A bacterium that degrades and assimilates poly(ethylene terephthalate).</title>
        <authorList>
            <person name="Yoshida S."/>
            <person name="Hiraga K."/>
            <person name="Takehana T."/>
            <person name="Taniguchi I."/>
            <person name="Yamaji H."/>
            <person name="Maeda Y."/>
            <person name="Toyohara K."/>
            <person name="Miyamoto K."/>
            <person name="Kimura Y."/>
            <person name="Oda K."/>
        </authorList>
    </citation>
    <scope>NUCLEOTIDE SEQUENCE [LARGE SCALE GENOMIC DNA]</scope>
    <source>
        <strain evidence="4">NBRC 110686 / TISTR 2288 / 201-F6</strain>
    </source>
</reference>
<dbReference type="Proteomes" id="UP000037660">
    <property type="component" value="Unassembled WGS sequence"/>
</dbReference>
<evidence type="ECO:0000256" key="1">
    <source>
        <dbReference type="SAM" id="MobiDB-lite"/>
    </source>
</evidence>
<dbReference type="AlphaFoldDB" id="A0A0K8NYJ7"/>
<evidence type="ECO:0000256" key="2">
    <source>
        <dbReference type="SAM" id="SignalP"/>
    </source>
</evidence>
<gene>
    <name evidence="3" type="ORF">ISF6_1229</name>
</gene>
<evidence type="ECO:0000313" key="4">
    <source>
        <dbReference type="Proteomes" id="UP000037660"/>
    </source>
</evidence>
<reference evidence="4" key="1">
    <citation type="submission" date="2015-07" db="EMBL/GenBank/DDBJ databases">
        <title>Discovery of a poly(ethylene terephthalate assimilation.</title>
        <authorList>
            <person name="Yoshida S."/>
            <person name="Hiraga K."/>
            <person name="Takehana T."/>
            <person name="Taniguchi I."/>
            <person name="Yamaji H."/>
            <person name="Maeda Y."/>
            <person name="Toyohara K."/>
            <person name="Miyamoto K."/>
            <person name="Kimura Y."/>
            <person name="Oda K."/>
        </authorList>
    </citation>
    <scope>NUCLEOTIDE SEQUENCE [LARGE SCALE GENOMIC DNA]</scope>
    <source>
        <strain evidence="4">NBRC 110686 / TISTR 2288 / 201-F6</strain>
    </source>
</reference>
<keyword evidence="2" id="KW-0732">Signal</keyword>
<keyword evidence="4" id="KW-1185">Reference proteome</keyword>